<dbReference type="InterPro" id="IPR012675">
    <property type="entry name" value="Beta-grasp_dom_sf"/>
</dbReference>
<dbReference type="Proteomes" id="UP000251889">
    <property type="component" value="Unassembled WGS sequence"/>
</dbReference>
<dbReference type="PROSITE" id="PS51085">
    <property type="entry name" value="2FE2S_FER_2"/>
    <property type="match status" value="1"/>
</dbReference>
<organism evidence="2 3">
    <name type="scientific">Pseudochryseolinea flava</name>
    <dbReference type="NCBI Taxonomy" id="2059302"/>
    <lineage>
        <taxon>Bacteria</taxon>
        <taxon>Pseudomonadati</taxon>
        <taxon>Bacteroidota</taxon>
        <taxon>Cytophagia</taxon>
        <taxon>Cytophagales</taxon>
        <taxon>Fulvivirgaceae</taxon>
        <taxon>Pseudochryseolinea</taxon>
    </lineage>
</organism>
<gene>
    <name evidence="2" type="ORF">DQQ10_01425</name>
</gene>
<proteinExistence type="predicted"/>
<dbReference type="RefSeq" id="WP_112745011.1">
    <property type="nucleotide sequence ID" value="NZ_QMFY01000001.1"/>
</dbReference>
<comment type="caution">
    <text evidence="2">The sequence shown here is derived from an EMBL/GenBank/DDBJ whole genome shotgun (WGS) entry which is preliminary data.</text>
</comment>
<dbReference type="GO" id="GO:0051536">
    <property type="term" value="F:iron-sulfur cluster binding"/>
    <property type="evidence" value="ECO:0007669"/>
    <property type="project" value="InterPro"/>
</dbReference>
<dbReference type="Gene3D" id="3.10.20.30">
    <property type="match status" value="1"/>
</dbReference>
<dbReference type="CDD" id="cd00207">
    <property type="entry name" value="fer2"/>
    <property type="match status" value="1"/>
</dbReference>
<evidence type="ECO:0000259" key="1">
    <source>
        <dbReference type="PROSITE" id="PS51085"/>
    </source>
</evidence>
<dbReference type="Pfam" id="PF00111">
    <property type="entry name" value="Fer2"/>
    <property type="match status" value="1"/>
</dbReference>
<sequence length="108" mass="12377">MASILIENLDQRKVEAIDLSRPVLKHLQDQQIDWMFACGGKGRCTTCKFELCSDAQALEPDSEAETRYRRQGALKKNERLACQAKLTGDIRIRVPDECKLPHMHYSDE</sequence>
<feature type="domain" description="2Fe-2S ferredoxin-type" evidence="1">
    <location>
        <begin position="1"/>
        <end position="98"/>
    </location>
</feature>
<dbReference type="AlphaFoldDB" id="A0A364Y6R4"/>
<evidence type="ECO:0000313" key="2">
    <source>
        <dbReference type="EMBL" id="RAW02796.1"/>
    </source>
</evidence>
<accession>A0A364Y6R4</accession>
<keyword evidence="3" id="KW-1185">Reference proteome</keyword>
<dbReference type="EMBL" id="QMFY01000001">
    <property type="protein sequence ID" value="RAW02796.1"/>
    <property type="molecule type" value="Genomic_DNA"/>
</dbReference>
<reference evidence="2 3" key="1">
    <citation type="submission" date="2018-06" db="EMBL/GenBank/DDBJ databases">
        <title>Chryseolinea flavus sp. nov., a member of the phylum Bacteroidetes isolated from soil.</title>
        <authorList>
            <person name="Li Y."/>
            <person name="Wang J."/>
        </authorList>
    </citation>
    <scope>NUCLEOTIDE SEQUENCE [LARGE SCALE GENOMIC DNA]</scope>
    <source>
        <strain evidence="2 3">SDU1-6</strain>
    </source>
</reference>
<dbReference type="InterPro" id="IPR036010">
    <property type="entry name" value="2Fe-2S_ferredoxin-like_sf"/>
</dbReference>
<dbReference type="SUPFAM" id="SSF54292">
    <property type="entry name" value="2Fe-2S ferredoxin-like"/>
    <property type="match status" value="1"/>
</dbReference>
<dbReference type="OrthoDB" id="9799640at2"/>
<dbReference type="InterPro" id="IPR001041">
    <property type="entry name" value="2Fe-2S_ferredoxin-type"/>
</dbReference>
<evidence type="ECO:0000313" key="3">
    <source>
        <dbReference type="Proteomes" id="UP000251889"/>
    </source>
</evidence>
<name>A0A364Y6R4_9BACT</name>
<protein>
    <submittedName>
        <fullName evidence="2">Ferredoxin</fullName>
    </submittedName>
</protein>